<protein>
    <submittedName>
        <fullName evidence="1">Uncharacterized protein</fullName>
    </submittedName>
</protein>
<evidence type="ECO:0000313" key="2">
    <source>
        <dbReference type="Proteomes" id="UP000331308"/>
    </source>
</evidence>
<dbReference type="AlphaFoldDB" id="A0AAX3IYF6"/>
<dbReference type="EMBL" id="CABHOD010000004">
    <property type="protein sequence ID" value="VUX63284.1"/>
    <property type="molecule type" value="Genomic_DNA"/>
</dbReference>
<organism evidence="1 2">
    <name type="scientific">Bifidobacterium pseudocatenulatum</name>
    <dbReference type="NCBI Taxonomy" id="28026"/>
    <lineage>
        <taxon>Bacteria</taxon>
        <taxon>Bacillati</taxon>
        <taxon>Actinomycetota</taxon>
        <taxon>Actinomycetes</taxon>
        <taxon>Bifidobacteriales</taxon>
        <taxon>Bifidobacteriaceae</taxon>
        <taxon>Bifidobacterium</taxon>
    </lineage>
</organism>
<sequence>MGIRQQTIDDYGAFVDKFKPKKTTDDCYTPPQYMRR</sequence>
<dbReference type="Proteomes" id="UP000331308">
    <property type="component" value="Unassembled WGS sequence"/>
</dbReference>
<name>A0AAX3IYF6_BIFPS</name>
<reference evidence="1 2" key="1">
    <citation type="submission" date="2019-07" db="EMBL/GenBank/DDBJ databases">
        <authorList>
            <person name="Chang H.-W."/>
            <person name="Raman A."/>
            <person name="Venkatesh S."/>
            <person name="Gehrig J."/>
        </authorList>
    </citation>
    <scope>NUCLEOTIDE SEQUENCE [LARGE SCALE GENOMIC DNA]</scope>
    <source>
        <strain evidence="1">Bifidobacterium_pseudocatenulatum_LFYP_29</strain>
    </source>
</reference>
<comment type="caution">
    <text evidence="1">The sequence shown here is derived from an EMBL/GenBank/DDBJ whole genome shotgun (WGS) entry which is preliminary data.</text>
</comment>
<proteinExistence type="predicted"/>
<evidence type="ECO:0000313" key="1">
    <source>
        <dbReference type="EMBL" id="VUX63284.1"/>
    </source>
</evidence>
<accession>A0AAX3IYF6</accession>
<gene>
    <name evidence="1" type="ORF">BPLFYP29_00869</name>
</gene>